<feature type="signal peptide" evidence="1">
    <location>
        <begin position="1"/>
        <end position="24"/>
    </location>
</feature>
<protein>
    <recommendedName>
        <fullName evidence="4">Hydrophobic surface binding protein A-domain-containing protein</fullName>
    </recommendedName>
</protein>
<evidence type="ECO:0000256" key="1">
    <source>
        <dbReference type="SAM" id="SignalP"/>
    </source>
</evidence>
<reference evidence="2" key="1">
    <citation type="journal article" date="2021" name="Nat. Commun.">
        <title>Genetic determinants of endophytism in the Arabidopsis root mycobiome.</title>
        <authorList>
            <person name="Mesny F."/>
            <person name="Miyauchi S."/>
            <person name="Thiergart T."/>
            <person name="Pickel B."/>
            <person name="Atanasova L."/>
            <person name="Karlsson M."/>
            <person name="Huettel B."/>
            <person name="Barry K.W."/>
            <person name="Haridas S."/>
            <person name="Chen C."/>
            <person name="Bauer D."/>
            <person name="Andreopoulos W."/>
            <person name="Pangilinan J."/>
            <person name="LaButti K."/>
            <person name="Riley R."/>
            <person name="Lipzen A."/>
            <person name="Clum A."/>
            <person name="Drula E."/>
            <person name="Henrissat B."/>
            <person name="Kohler A."/>
            <person name="Grigoriev I.V."/>
            <person name="Martin F.M."/>
            <person name="Hacquard S."/>
        </authorList>
    </citation>
    <scope>NUCLEOTIDE SEQUENCE</scope>
    <source>
        <strain evidence="2">MPI-CAGE-CH-0230</strain>
    </source>
</reference>
<dbReference type="InterPro" id="IPR053216">
    <property type="entry name" value="Appressorial_penetr-assoc"/>
</dbReference>
<evidence type="ECO:0000313" key="3">
    <source>
        <dbReference type="Proteomes" id="UP000756346"/>
    </source>
</evidence>
<dbReference type="AlphaFoldDB" id="A0A9P8Y9J1"/>
<name>A0A9P8Y9J1_9PEZI</name>
<dbReference type="GeneID" id="70193160"/>
<gene>
    <name evidence="2" type="ORF">B0I36DRAFT_93663</name>
</gene>
<proteinExistence type="predicted"/>
<evidence type="ECO:0008006" key="4">
    <source>
        <dbReference type="Google" id="ProtNLM"/>
    </source>
</evidence>
<dbReference type="Proteomes" id="UP000756346">
    <property type="component" value="Unassembled WGS sequence"/>
</dbReference>
<keyword evidence="1" id="KW-0732">Signal</keyword>
<evidence type="ECO:0000313" key="2">
    <source>
        <dbReference type="EMBL" id="KAH7035524.1"/>
    </source>
</evidence>
<feature type="chain" id="PRO_5040375167" description="Hydrophobic surface binding protein A-domain-containing protein" evidence="1">
    <location>
        <begin position="25"/>
        <end position="388"/>
    </location>
</feature>
<keyword evidence="3" id="KW-1185">Reference proteome</keyword>
<dbReference type="RefSeq" id="XP_046015617.1">
    <property type="nucleotide sequence ID" value="XM_046163614.1"/>
</dbReference>
<dbReference type="EMBL" id="JAGTJQ010000003">
    <property type="protein sequence ID" value="KAH7035524.1"/>
    <property type="molecule type" value="Genomic_DNA"/>
</dbReference>
<dbReference type="PANTHER" id="PTHR34587:SF1">
    <property type="entry name" value="CIRCUMSPOROZOITE PROTEIN"/>
    <property type="match status" value="1"/>
</dbReference>
<sequence length="388" mass="39088">MKYESTAALFLLLGLAAARPDVRAEPLVASAKFRVKREVPQEQSHKKFLTGVKAALDLNNVDKVVDPVFALLGNAAAAQGAGAVKDLDCLQQRVSDQAFTNAKAANDVEGMTNALVFRTLERNTGKVGLASVLCTSETAKNPEIAALEQHQDPASAGAAAKNKEIVLELARQLNSIGADPQIALESGTFAPGDVNDATGAGNTCDDENDAIGCIETQNLRVDDATAAEIDAAVAGGNAGGNAGNGNNNGNNNNNAGNGNANAGNGNANDGCVVDGGNANAGNGTGNANAGNGNANAGNGNNNNTGDAATGNVNKFTGTLGAAPVPINKSNSNRPFEVNGSTFINLGAAAQRACDVQKNQCANAVNSGSLDGSVSDCDAQQQQCIQANA</sequence>
<organism evidence="2 3">
    <name type="scientific">Microdochium trichocladiopsis</name>
    <dbReference type="NCBI Taxonomy" id="1682393"/>
    <lineage>
        <taxon>Eukaryota</taxon>
        <taxon>Fungi</taxon>
        <taxon>Dikarya</taxon>
        <taxon>Ascomycota</taxon>
        <taxon>Pezizomycotina</taxon>
        <taxon>Sordariomycetes</taxon>
        <taxon>Xylariomycetidae</taxon>
        <taxon>Xylariales</taxon>
        <taxon>Microdochiaceae</taxon>
        <taxon>Microdochium</taxon>
    </lineage>
</organism>
<dbReference type="OrthoDB" id="2153847at2759"/>
<dbReference type="PANTHER" id="PTHR34587">
    <property type="entry name" value="VWFA DOMAIN-CONTAINING PROTEIN"/>
    <property type="match status" value="1"/>
</dbReference>
<accession>A0A9P8Y9J1</accession>
<comment type="caution">
    <text evidence="2">The sequence shown here is derived from an EMBL/GenBank/DDBJ whole genome shotgun (WGS) entry which is preliminary data.</text>
</comment>